<gene>
    <name evidence="3" type="ORF">CQ14_06470</name>
</gene>
<dbReference type="EMBL" id="LLYB01000081">
    <property type="protein sequence ID" value="KRR21289.1"/>
    <property type="molecule type" value="Genomic_DNA"/>
</dbReference>
<evidence type="ECO:0000256" key="2">
    <source>
        <dbReference type="SAM" id="MobiDB-lite"/>
    </source>
</evidence>
<accession>A0A0R3MM89</accession>
<dbReference type="OrthoDB" id="8231263at2"/>
<evidence type="ECO:0000313" key="3">
    <source>
        <dbReference type="EMBL" id="KRR21289.1"/>
    </source>
</evidence>
<feature type="region of interest" description="Disordered" evidence="2">
    <location>
        <begin position="1"/>
        <end position="48"/>
    </location>
</feature>
<dbReference type="AlphaFoldDB" id="A0A0R3MM89"/>
<name>A0A0R3MM89_9BRAD</name>
<dbReference type="RefSeq" id="WP_057859746.1">
    <property type="nucleotide sequence ID" value="NZ_LLYB01000081.1"/>
</dbReference>
<sequence length="136" mass="14343">MDTPTSAAPDEKAPSAEPALATHPGKSEPQEKSKASGPLEASAERISSSVAQLTSNSINELQGLVSELQKMQDFLKSEVNNVQRQIDSALAGINIIVETISPWKTIAASQAHPSAMRNVRVGGPAASVEQRMRVGI</sequence>
<feature type="coiled-coil region" evidence="1">
    <location>
        <begin position="58"/>
        <end position="85"/>
    </location>
</feature>
<proteinExistence type="predicted"/>
<reference evidence="3 4" key="1">
    <citation type="submission" date="2014-03" db="EMBL/GenBank/DDBJ databases">
        <title>Bradyrhizobium valentinum sp. nov., isolated from effective nodules of Lupinus mariae-josephae, a lupine endemic of basic-lime soils in Eastern Spain.</title>
        <authorList>
            <person name="Duran D."/>
            <person name="Rey L."/>
            <person name="Navarro A."/>
            <person name="Busquets A."/>
            <person name="Imperial J."/>
            <person name="Ruiz-Argueso T."/>
        </authorList>
    </citation>
    <scope>NUCLEOTIDE SEQUENCE [LARGE SCALE GENOMIC DNA]</scope>
    <source>
        <strain evidence="3 4">CCBAU 23086</strain>
    </source>
</reference>
<dbReference type="Proteomes" id="UP000051660">
    <property type="component" value="Unassembled WGS sequence"/>
</dbReference>
<organism evidence="3 4">
    <name type="scientific">Bradyrhizobium lablabi</name>
    <dbReference type="NCBI Taxonomy" id="722472"/>
    <lineage>
        <taxon>Bacteria</taxon>
        <taxon>Pseudomonadati</taxon>
        <taxon>Pseudomonadota</taxon>
        <taxon>Alphaproteobacteria</taxon>
        <taxon>Hyphomicrobiales</taxon>
        <taxon>Nitrobacteraceae</taxon>
        <taxon>Bradyrhizobium</taxon>
    </lineage>
</organism>
<keyword evidence="1" id="KW-0175">Coiled coil</keyword>
<evidence type="ECO:0000313" key="4">
    <source>
        <dbReference type="Proteomes" id="UP000051660"/>
    </source>
</evidence>
<evidence type="ECO:0000256" key="1">
    <source>
        <dbReference type="SAM" id="Coils"/>
    </source>
</evidence>
<comment type="caution">
    <text evidence="3">The sequence shown here is derived from an EMBL/GenBank/DDBJ whole genome shotgun (WGS) entry which is preliminary data.</text>
</comment>
<feature type="compositionally biased region" description="Basic and acidic residues" evidence="2">
    <location>
        <begin position="25"/>
        <end position="34"/>
    </location>
</feature>
<protein>
    <submittedName>
        <fullName evidence="3">Uncharacterized protein</fullName>
    </submittedName>
</protein>